<keyword evidence="1" id="KW-0418">Kinase</keyword>
<dbReference type="Proteomes" id="UP000199093">
    <property type="component" value="Unassembled WGS sequence"/>
</dbReference>
<organism evidence="1 2">
    <name type="scientific">Salipiger marinus</name>
    <dbReference type="NCBI Taxonomy" id="555512"/>
    <lineage>
        <taxon>Bacteria</taxon>
        <taxon>Pseudomonadati</taxon>
        <taxon>Pseudomonadota</taxon>
        <taxon>Alphaproteobacteria</taxon>
        <taxon>Rhodobacterales</taxon>
        <taxon>Roseobacteraceae</taxon>
        <taxon>Salipiger</taxon>
    </lineage>
</organism>
<dbReference type="Gene3D" id="3.30.420.40">
    <property type="match status" value="2"/>
</dbReference>
<gene>
    <name evidence="1" type="ORF">SAMN04487993_1007101</name>
</gene>
<dbReference type="PANTHER" id="PTHR18964">
    <property type="entry name" value="ROK (REPRESSOR, ORF, KINASE) FAMILY"/>
    <property type="match status" value="1"/>
</dbReference>
<dbReference type="InterPro" id="IPR043129">
    <property type="entry name" value="ATPase_NBD"/>
</dbReference>
<protein>
    <submittedName>
        <fullName evidence="1">Sugar kinase of the NBD/HSP70 family, may contain an N-terminal HTH domain</fullName>
    </submittedName>
</protein>
<accession>A0A1G8M098</accession>
<proteinExistence type="predicted"/>
<dbReference type="InterPro" id="IPR036390">
    <property type="entry name" value="WH_DNA-bd_sf"/>
</dbReference>
<dbReference type="Gene3D" id="1.10.10.10">
    <property type="entry name" value="Winged helix-like DNA-binding domain superfamily/Winged helix DNA-binding domain"/>
    <property type="match status" value="1"/>
</dbReference>
<dbReference type="InterPro" id="IPR000600">
    <property type="entry name" value="ROK"/>
</dbReference>
<dbReference type="EMBL" id="FNEJ01000007">
    <property type="protein sequence ID" value="SDI61303.1"/>
    <property type="molecule type" value="Genomic_DNA"/>
</dbReference>
<name>A0A1G8M098_9RHOB</name>
<dbReference type="RefSeq" id="WP_089846314.1">
    <property type="nucleotide sequence ID" value="NZ_FNEJ01000007.1"/>
</dbReference>
<dbReference type="SUPFAM" id="SSF46785">
    <property type="entry name" value="Winged helix' DNA-binding domain"/>
    <property type="match status" value="1"/>
</dbReference>
<dbReference type="InterPro" id="IPR036388">
    <property type="entry name" value="WH-like_DNA-bd_sf"/>
</dbReference>
<evidence type="ECO:0000313" key="2">
    <source>
        <dbReference type="Proteomes" id="UP000199093"/>
    </source>
</evidence>
<dbReference type="CDD" id="cd23763">
    <property type="entry name" value="ASKHA_ATPase_ROK"/>
    <property type="match status" value="1"/>
</dbReference>
<dbReference type="OrthoDB" id="9810372at2"/>
<evidence type="ECO:0000313" key="1">
    <source>
        <dbReference type="EMBL" id="SDI61303.1"/>
    </source>
</evidence>
<dbReference type="AlphaFoldDB" id="A0A1G8M098"/>
<dbReference type="SUPFAM" id="SSF53067">
    <property type="entry name" value="Actin-like ATPase domain"/>
    <property type="match status" value="1"/>
</dbReference>
<reference evidence="1 2" key="1">
    <citation type="submission" date="2016-10" db="EMBL/GenBank/DDBJ databases">
        <authorList>
            <person name="de Groot N.N."/>
        </authorList>
    </citation>
    <scope>NUCLEOTIDE SEQUENCE [LARGE SCALE GENOMIC DNA]</scope>
    <source>
        <strain evidence="1 2">DSM 26424</strain>
    </source>
</reference>
<dbReference type="Pfam" id="PF00480">
    <property type="entry name" value="ROK"/>
    <property type="match status" value="1"/>
</dbReference>
<keyword evidence="2" id="KW-1185">Reference proteome</keyword>
<dbReference type="GO" id="GO:0016301">
    <property type="term" value="F:kinase activity"/>
    <property type="evidence" value="ECO:0007669"/>
    <property type="project" value="UniProtKB-KW"/>
</dbReference>
<keyword evidence="1" id="KW-0808">Transferase</keyword>
<sequence length="377" mass="40453">MDKIARDPMYRLLLDGPPRSSRELEQALGLSRVTAAQRIRALASEGLIVEDGTMASGGGRPARTWRINPHYRNLLGVDIGEEMARVVLFDCGCGVLDEALLPVDLRADPAQTLEALARVADRLARSPKATAKVAGLGMALPAPIDYRQGRVAKPSVMHGWDQIDLRALLSARLGLPVALDNDVNLMCMAEQRLHWPDARHVVFIKAGTGIGCGMITDGHLLRGAFGTSGDIGHIQHTPQPHQLCRCGKEGCVEAHAAGWAIARDLRALGHDCHDARDVMQLYARGAPECRALVNASSRIIGTVSADLVAVLSPELLVLGGTLAGAGEAMLAGIRERVYQRCLPLATERLQICLARGDARLGTQGAAMLVRQILTDPR</sequence>
<dbReference type="STRING" id="555512.SAMN04487993_1007101"/>
<dbReference type="PANTHER" id="PTHR18964:SF173">
    <property type="entry name" value="GLUCOKINASE"/>
    <property type="match status" value="1"/>
</dbReference>